<dbReference type="Pfam" id="PF00198">
    <property type="entry name" value="2-oxoacid_dh"/>
    <property type="match status" value="1"/>
</dbReference>
<dbReference type="GO" id="GO:0016407">
    <property type="term" value="F:acetyltransferase activity"/>
    <property type="evidence" value="ECO:0007669"/>
    <property type="project" value="TreeGrafter"/>
</dbReference>
<dbReference type="Proteomes" id="UP001153737">
    <property type="component" value="Chromosome 2"/>
</dbReference>
<dbReference type="InterPro" id="IPR001078">
    <property type="entry name" value="2-oxoacid_DH_actylTfrase"/>
</dbReference>
<dbReference type="AlphaFoldDB" id="A0A9P0DP00"/>
<dbReference type="PANTHER" id="PTHR43178">
    <property type="entry name" value="DIHYDROLIPOAMIDE ACETYLTRANSFERASE COMPONENT OF PYRUVATE DEHYDROGENASE COMPLEX"/>
    <property type="match status" value="1"/>
</dbReference>
<feature type="domain" description="Peripheral subunit-binding (PSBD)" evidence="12">
    <location>
        <begin position="154"/>
        <end position="191"/>
    </location>
</feature>
<name>A0A9P0DP00_PHACE</name>
<dbReference type="PROSITE" id="PS51826">
    <property type="entry name" value="PSBD"/>
    <property type="match status" value="1"/>
</dbReference>
<dbReference type="Gene3D" id="4.10.320.10">
    <property type="entry name" value="E3-binding domain"/>
    <property type="match status" value="1"/>
</dbReference>
<keyword evidence="7" id="KW-0496">Mitochondrion</keyword>
<evidence type="ECO:0000256" key="7">
    <source>
        <dbReference type="ARBA" id="ARBA00023128"/>
    </source>
</evidence>
<dbReference type="GO" id="GO:0005759">
    <property type="term" value="C:mitochondrial matrix"/>
    <property type="evidence" value="ECO:0007669"/>
    <property type="project" value="UniProtKB-SubCell"/>
</dbReference>
<dbReference type="Gene3D" id="3.30.559.10">
    <property type="entry name" value="Chloramphenicol acetyltransferase-like domain"/>
    <property type="match status" value="1"/>
</dbReference>
<dbReference type="FunFam" id="2.40.50.100:FF:000013">
    <property type="entry name" value="Dihydrolipoamide acetyltransferase component of pyruvate dehydrogenase complex"/>
    <property type="match status" value="1"/>
</dbReference>
<keyword evidence="14" id="KW-1185">Reference proteome</keyword>
<dbReference type="PROSITE" id="PS00189">
    <property type="entry name" value="LIPOYL"/>
    <property type="match status" value="1"/>
</dbReference>
<evidence type="ECO:0000256" key="3">
    <source>
        <dbReference type="ARBA" id="ARBA00007317"/>
    </source>
</evidence>
<dbReference type="InterPro" id="IPR036625">
    <property type="entry name" value="E3-bd_dom_sf"/>
</dbReference>
<evidence type="ECO:0000313" key="13">
    <source>
        <dbReference type="EMBL" id="CAH1156256.1"/>
    </source>
</evidence>
<organism evidence="13 14">
    <name type="scientific">Phaedon cochleariae</name>
    <name type="common">Mustard beetle</name>
    <dbReference type="NCBI Taxonomy" id="80249"/>
    <lineage>
        <taxon>Eukaryota</taxon>
        <taxon>Metazoa</taxon>
        <taxon>Ecdysozoa</taxon>
        <taxon>Arthropoda</taxon>
        <taxon>Hexapoda</taxon>
        <taxon>Insecta</taxon>
        <taxon>Pterygota</taxon>
        <taxon>Neoptera</taxon>
        <taxon>Endopterygota</taxon>
        <taxon>Coleoptera</taxon>
        <taxon>Polyphaga</taxon>
        <taxon>Cucujiformia</taxon>
        <taxon>Chrysomeloidea</taxon>
        <taxon>Chrysomelidae</taxon>
        <taxon>Chrysomelinae</taxon>
        <taxon>Chrysomelini</taxon>
        <taxon>Phaedon</taxon>
    </lineage>
</organism>
<dbReference type="GO" id="GO:0043754">
    <property type="term" value="F:dihydrolipoamide branched chain acyltransferase activity"/>
    <property type="evidence" value="ECO:0007669"/>
    <property type="project" value="UniProtKB-EC"/>
</dbReference>
<dbReference type="InterPro" id="IPR011053">
    <property type="entry name" value="Single_hybrid_motif"/>
</dbReference>
<dbReference type="FunFam" id="3.30.559.10:FF:000027">
    <property type="entry name" value="Dihydrolipoamide acetyltransferase component of pyruvate dehydrogenase complex"/>
    <property type="match status" value="1"/>
</dbReference>
<dbReference type="GO" id="GO:0031405">
    <property type="term" value="F:lipoic acid binding"/>
    <property type="evidence" value="ECO:0007669"/>
    <property type="project" value="TreeGrafter"/>
</dbReference>
<sequence>MYPSNKIIQTLTRFLKGTNLNARKKLHIHHNLAARVAFNLSDIGEGIKEVVVKEWYVKVGDKVSQFDNICEVQSDKASVTITSRYDGAIAKLHYEVDGIALVGKPLVDIETDDVQEVVNVDVPKQQVSESVPQDVETKIEKEEVNTAPDSNEALSIPSVRRLAKEHNLDLAQIPGTGKNGRILKEDVLKFMEQLATPAKIAPAGDRIEPIKGFKRAMVKTMTESMKIPHFVYSDEITVTELSKVRNILKNAHQTKISFVPFFIKAVSNALHHFPILNASVDVTCDNILYHDSHNIGVAMDTAVGLAVPVIKNVAALTIVEIDRELQRLIKTGKTGNFSPGDLSGCTFSVSNIGSIGGTYMKPLILPPQVAILAVGSSQVLPRFDELGNVKGEEILNVSGSADHRVIDGATMARFVKALKRQLENPYLLFLNL</sequence>
<dbReference type="PROSITE" id="PS50968">
    <property type="entry name" value="BIOTINYL_LIPOYL"/>
    <property type="match status" value="1"/>
</dbReference>
<evidence type="ECO:0000256" key="1">
    <source>
        <dbReference type="ARBA" id="ARBA00001938"/>
    </source>
</evidence>
<reference evidence="13" key="2">
    <citation type="submission" date="2022-10" db="EMBL/GenBank/DDBJ databases">
        <authorList>
            <consortium name="ENA_rothamsted_submissions"/>
            <consortium name="culmorum"/>
            <person name="King R."/>
        </authorList>
    </citation>
    <scope>NUCLEOTIDE SEQUENCE</scope>
</reference>
<evidence type="ECO:0000256" key="9">
    <source>
        <dbReference type="ARBA" id="ARBA00051775"/>
    </source>
</evidence>
<keyword evidence="6" id="KW-0809">Transit peptide</keyword>
<dbReference type="InterPro" id="IPR000089">
    <property type="entry name" value="Biotin_lipoyl"/>
</dbReference>
<dbReference type="EMBL" id="OU896708">
    <property type="protein sequence ID" value="CAH1156256.1"/>
    <property type="molecule type" value="Genomic_DNA"/>
</dbReference>
<dbReference type="EC" id="2.3.1.-" evidence="10"/>
<dbReference type="Gene3D" id="2.40.50.100">
    <property type="match status" value="1"/>
</dbReference>
<dbReference type="InterPro" id="IPR003016">
    <property type="entry name" value="2-oxoA_DH_lipoyl-BS"/>
</dbReference>
<evidence type="ECO:0000256" key="4">
    <source>
        <dbReference type="ARBA" id="ARBA00022679"/>
    </source>
</evidence>
<feature type="domain" description="Lipoyl-binding" evidence="11">
    <location>
        <begin position="35"/>
        <end position="110"/>
    </location>
</feature>
<comment type="subcellular location">
    <subcellularLocation>
        <location evidence="2">Mitochondrion matrix</location>
    </subcellularLocation>
</comment>
<protein>
    <recommendedName>
        <fullName evidence="10">Dihydrolipoamide acetyltransferase component of pyruvate dehydrogenase complex</fullName>
        <ecNumber evidence="10">2.3.1.-</ecNumber>
    </recommendedName>
</protein>
<dbReference type="CDD" id="cd06849">
    <property type="entry name" value="lipoyl_domain"/>
    <property type="match status" value="1"/>
</dbReference>
<evidence type="ECO:0000313" key="14">
    <source>
        <dbReference type="Proteomes" id="UP001153737"/>
    </source>
</evidence>
<comment type="similarity">
    <text evidence="3 10">Belongs to the 2-oxoacid dehydrogenase family.</text>
</comment>
<dbReference type="SUPFAM" id="SSF47005">
    <property type="entry name" value="Peripheral subunit-binding domain of 2-oxo acid dehydrogenase complex"/>
    <property type="match status" value="1"/>
</dbReference>
<keyword evidence="5 10" id="KW-0450">Lipoyl</keyword>
<dbReference type="InterPro" id="IPR050743">
    <property type="entry name" value="2-oxoacid_DH_E2_comp"/>
</dbReference>
<dbReference type="OrthoDB" id="202158at2759"/>
<comment type="catalytic activity">
    <reaction evidence="9">
        <text>N(6)-[(R)-dihydrolipoyl]-L-lysyl-[protein] + 2-methylpropanoyl-CoA = N(6)-[(R)-S(8)-2-methylpropanoyldihydrolipoyl]-L-lysyl-[protein] + CoA</text>
        <dbReference type="Rhea" id="RHEA:18865"/>
        <dbReference type="Rhea" id="RHEA-COMP:10475"/>
        <dbReference type="Rhea" id="RHEA-COMP:10497"/>
        <dbReference type="ChEBI" id="CHEBI:57287"/>
        <dbReference type="ChEBI" id="CHEBI:57338"/>
        <dbReference type="ChEBI" id="CHEBI:83100"/>
        <dbReference type="ChEBI" id="CHEBI:83142"/>
        <dbReference type="EC" id="2.3.1.168"/>
    </reaction>
    <physiologicalReaction direction="left-to-right" evidence="9">
        <dbReference type="Rhea" id="RHEA:18866"/>
    </physiologicalReaction>
</comment>
<evidence type="ECO:0000256" key="2">
    <source>
        <dbReference type="ARBA" id="ARBA00004305"/>
    </source>
</evidence>
<dbReference type="FunFam" id="4.10.320.10:FF:000002">
    <property type="entry name" value="Dihydrolipoamide acetyltransferase component of pyruvate dehydrogenase complex"/>
    <property type="match status" value="1"/>
</dbReference>
<dbReference type="InterPro" id="IPR023213">
    <property type="entry name" value="CAT-like_dom_sf"/>
</dbReference>
<evidence type="ECO:0000256" key="5">
    <source>
        <dbReference type="ARBA" id="ARBA00022823"/>
    </source>
</evidence>
<dbReference type="InterPro" id="IPR004167">
    <property type="entry name" value="PSBD"/>
</dbReference>
<accession>A0A9P0DP00</accession>
<keyword evidence="4 10" id="KW-0808">Transferase</keyword>
<dbReference type="SUPFAM" id="SSF52777">
    <property type="entry name" value="CoA-dependent acyltransferases"/>
    <property type="match status" value="1"/>
</dbReference>
<dbReference type="Pfam" id="PF02817">
    <property type="entry name" value="E3_binding"/>
    <property type="match status" value="1"/>
</dbReference>
<evidence type="ECO:0000259" key="12">
    <source>
        <dbReference type="PROSITE" id="PS51826"/>
    </source>
</evidence>
<dbReference type="Pfam" id="PF00364">
    <property type="entry name" value="Biotin_lipoyl"/>
    <property type="match status" value="1"/>
</dbReference>
<evidence type="ECO:0000256" key="6">
    <source>
        <dbReference type="ARBA" id="ARBA00022946"/>
    </source>
</evidence>
<comment type="cofactor">
    <cofactor evidence="1 10">
        <name>(R)-lipoate</name>
        <dbReference type="ChEBI" id="CHEBI:83088"/>
    </cofactor>
</comment>
<dbReference type="GO" id="GO:0005829">
    <property type="term" value="C:cytosol"/>
    <property type="evidence" value="ECO:0007669"/>
    <property type="project" value="UniProtKB-ARBA"/>
</dbReference>
<evidence type="ECO:0000256" key="10">
    <source>
        <dbReference type="RuleBase" id="RU003423"/>
    </source>
</evidence>
<keyword evidence="8 10" id="KW-0012">Acyltransferase</keyword>
<evidence type="ECO:0000256" key="8">
    <source>
        <dbReference type="ARBA" id="ARBA00023315"/>
    </source>
</evidence>
<reference evidence="13" key="1">
    <citation type="submission" date="2022-01" db="EMBL/GenBank/DDBJ databases">
        <authorList>
            <person name="King R."/>
        </authorList>
    </citation>
    <scope>NUCLEOTIDE SEQUENCE</scope>
</reference>
<evidence type="ECO:0000259" key="11">
    <source>
        <dbReference type="PROSITE" id="PS50968"/>
    </source>
</evidence>
<gene>
    <name evidence="13" type="ORF">PHAECO_LOCUS6506</name>
</gene>
<dbReference type="PANTHER" id="PTHR43178:SF5">
    <property type="entry name" value="LIPOAMIDE ACYLTRANSFERASE COMPONENT OF BRANCHED-CHAIN ALPHA-KETO ACID DEHYDROGENASE COMPLEX, MITOCHONDRIAL"/>
    <property type="match status" value="1"/>
</dbReference>
<proteinExistence type="inferred from homology"/>
<dbReference type="SUPFAM" id="SSF51230">
    <property type="entry name" value="Single hybrid motif"/>
    <property type="match status" value="1"/>
</dbReference>